<sequence length="203" mass="23388">MESYLCILPFFHIWYQKNKIKSCKFQKHCASKPGNELSEDTSQNSNEERDTLSNSGHTVVVKQPINPRKRPRSNIKCTLERSDIKAAVNELKELSNSLTMSIPSASEDEFDVIGRHVTLQLRQLPPIDRIDMRRMKYRQYSLNTVRKLSFIAAHTSCTIRVMDAFETLNITDNNLHAIPNESYTKVIFNFNLAAKCNNRLRPG</sequence>
<feature type="region of interest" description="Disordered" evidence="1">
    <location>
        <begin position="33"/>
        <end position="73"/>
    </location>
</feature>
<evidence type="ECO:0000313" key="2">
    <source>
        <dbReference type="EMBL" id="CAG4937843.1"/>
    </source>
</evidence>
<evidence type="ECO:0000256" key="1">
    <source>
        <dbReference type="SAM" id="MobiDB-lite"/>
    </source>
</evidence>
<keyword evidence="3" id="KW-1185">Reference proteome</keyword>
<accession>A0A8S3W395</accession>
<gene>
    <name evidence="2" type="ORF">PAPOLLO_LOCUS1506</name>
</gene>
<organism evidence="2 3">
    <name type="scientific">Parnassius apollo</name>
    <name type="common">Apollo butterfly</name>
    <name type="synonym">Papilio apollo</name>
    <dbReference type="NCBI Taxonomy" id="110799"/>
    <lineage>
        <taxon>Eukaryota</taxon>
        <taxon>Metazoa</taxon>
        <taxon>Ecdysozoa</taxon>
        <taxon>Arthropoda</taxon>
        <taxon>Hexapoda</taxon>
        <taxon>Insecta</taxon>
        <taxon>Pterygota</taxon>
        <taxon>Neoptera</taxon>
        <taxon>Endopterygota</taxon>
        <taxon>Lepidoptera</taxon>
        <taxon>Glossata</taxon>
        <taxon>Ditrysia</taxon>
        <taxon>Papilionoidea</taxon>
        <taxon>Papilionidae</taxon>
        <taxon>Parnassiinae</taxon>
        <taxon>Parnassini</taxon>
        <taxon>Parnassius</taxon>
        <taxon>Parnassius</taxon>
    </lineage>
</organism>
<dbReference type="AlphaFoldDB" id="A0A8S3W395"/>
<protein>
    <submittedName>
        <fullName evidence="2">(apollo) hypothetical protein</fullName>
    </submittedName>
</protein>
<proteinExistence type="predicted"/>
<dbReference type="OrthoDB" id="6629625at2759"/>
<name>A0A8S3W395_PARAO</name>
<reference evidence="2" key="1">
    <citation type="submission" date="2021-04" db="EMBL/GenBank/DDBJ databases">
        <authorList>
            <person name="Tunstrom K."/>
        </authorList>
    </citation>
    <scope>NUCLEOTIDE SEQUENCE</scope>
</reference>
<dbReference type="Proteomes" id="UP000691718">
    <property type="component" value="Unassembled WGS sequence"/>
</dbReference>
<evidence type="ECO:0000313" key="3">
    <source>
        <dbReference type="Proteomes" id="UP000691718"/>
    </source>
</evidence>
<dbReference type="EMBL" id="CAJQZP010000088">
    <property type="protein sequence ID" value="CAG4937843.1"/>
    <property type="molecule type" value="Genomic_DNA"/>
</dbReference>
<comment type="caution">
    <text evidence="2">The sequence shown here is derived from an EMBL/GenBank/DDBJ whole genome shotgun (WGS) entry which is preliminary data.</text>
</comment>